<comment type="caution">
    <text evidence="2">The sequence shown here is derived from an EMBL/GenBank/DDBJ whole genome shotgun (WGS) entry which is preliminary data.</text>
</comment>
<dbReference type="Proteomes" id="UP001165060">
    <property type="component" value="Unassembled WGS sequence"/>
</dbReference>
<keyword evidence="1" id="KW-0175">Coiled coil</keyword>
<evidence type="ECO:0000256" key="1">
    <source>
        <dbReference type="SAM" id="Coils"/>
    </source>
</evidence>
<proteinExistence type="predicted"/>
<gene>
    <name evidence="2" type="ORF">TeGR_g7671</name>
</gene>
<name>A0ABQ6MUV4_9STRA</name>
<evidence type="ECO:0000313" key="3">
    <source>
        <dbReference type="Proteomes" id="UP001165060"/>
    </source>
</evidence>
<sequence length="225" mass="25787">MEETVLSQVHGSFLSILSLLASMRGDLALLADRYDGLAERCERARRAPATSRWQVLKYTLLDYRASWFQSERFELYPGEEDPHEFTPADVFREQVLGRSPKLRRMAEDVREIGSVGRGIVMASVDVAKGRNTPEGREDAKARGAKWLKLNLETARDCLREFIVGYKEAKAAEFSEEEVTMEQMYERAQAKYGEVQETLKEKVEEFRGAIDEVEREKAEAKGKDKR</sequence>
<dbReference type="EMBL" id="BRYB01000568">
    <property type="protein sequence ID" value="GMI33059.1"/>
    <property type="molecule type" value="Genomic_DNA"/>
</dbReference>
<feature type="coiled-coil region" evidence="1">
    <location>
        <begin position="184"/>
        <end position="222"/>
    </location>
</feature>
<keyword evidence="3" id="KW-1185">Reference proteome</keyword>
<accession>A0ABQ6MUV4</accession>
<evidence type="ECO:0000313" key="2">
    <source>
        <dbReference type="EMBL" id="GMI33059.1"/>
    </source>
</evidence>
<protein>
    <submittedName>
        <fullName evidence="2">Uncharacterized protein</fullName>
    </submittedName>
</protein>
<reference evidence="2 3" key="1">
    <citation type="journal article" date="2023" name="Commun. Biol.">
        <title>Genome analysis of Parmales, the sister group of diatoms, reveals the evolutionary specialization of diatoms from phago-mixotrophs to photoautotrophs.</title>
        <authorList>
            <person name="Ban H."/>
            <person name="Sato S."/>
            <person name="Yoshikawa S."/>
            <person name="Yamada K."/>
            <person name="Nakamura Y."/>
            <person name="Ichinomiya M."/>
            <person name="Sato N."/>
            <person name="Blanc-Mathieu R."/>
            <person name="Endo H."/>
            <person name="Kuwata A."/>
            <person name="Ogata H."/>
        </authorList>
    </citation>
    <scope>NUCLEOTIDE SEQUENCE [LARGE SCALE GENOMIC DNA]</scope>
</reference>
<organism evidence="2 3">
    <name type="scientific">Tetraparma gracilis</name>
    <dbReference type="NCBI Taxonomy" id="2962635"/>
    <lineage>
        <taxon>Eukaryota</taxon>
        <taxon>Sar</taxon>
        <taxon>Stramenopiles</taxon>
        <taxon>Ochrophyta</taxon>
        <taxon>Bolidophyceae</taxon>
        <taxon>Parmales</taxon>
        <taxon>Triparmaceae</taxon>
        <taxon>Tetraparma</taxon>
    </lineage>
</organism>